<sequence>MGHKFDEKNMHKLDNPKRRELLPPDEILKGIGLGPGMIMADIGCGIGYFTLPAARLAGKEGKIIALDLSEEMLAVLKEKLALENIDNVDVIKNEENKLPLEDNSVDIGFLCHVMHEAENRSVFLKEVKRIIKPGGKIVIIEWEKKETESGPPLEHRISREEMQKLLKEAGFRDISLTSINGVFYLIQGKYDS</sequence>
<evidence type="ECO:0000313" key="2">
    <source>
        <dbReference type="EMBL" id="SHG88004.1"/>
    </source>
</evidence>
<dbReference type="GO" id="GO:0032259">
    <property type="term" value="P:methylation"/>
    <property type="evidence" value="ECO:0007669"/>
    <property type="project" value="UniProtKB-KW"/>
</dbReference>
<dbReference type="InterPro" id="IPR013216">
    <property type="entry name" value="Methyltransf_11"/>
</dbReference>
<dbReference type="EMBL" id="FQWY01000016">
    <property type="protein sequence ID" value="SHG88004.1"/>
    <property type="molecule type" value="Genomic_DNA"/>
</dbReference>
<protein>
    <submittedName>
        <fullName evidence="2">Methyltransferase domain-containing protein</fullName>
    </submittedName>
</protein>
<keyword evidence="3" id="KW-1185">Reference proteome</keyword>
<organism evidence="2 3">
    <name type="scientific">Thermosyntropha lipolytica DSM 11003</name>
    <dbReference type="NCBI Taxonomy" id="1123382"/>
    <lineage>
        <taxon>Bacteria</taxon>
        <taxon>Bacillati</taxon>
        <taxon>Bacillota</taxon>
        <taxon>Clostridia</taxon>
        <taxon>Eubacteriales</taxon>
        <taxon>Syntrophomonadaceae</taxon>
        <taxon>Thermosyntropha</taxon>
    </lineage>
</organism>
<evidence type="ECO:0000313" key="3">
    <source>
        <dbReference type="Proteomes" id="UP000242329"/>
    </source>
</evidence>
<evidence type="ECO:0000259" key="1">
    <source>
        <dbReference type="Pfam" id="PF08241"/>
    </source>
</evidence>
<dbReference type="Pfam" id="PF08241">
    <property type="entry name" value="Methyltransf_11"/>
    <property type="match status" value="1"/>
</dbReference>
<keyword evidence="2" id="KW-0489">Methyltransferase</keyword>
<name>A0A1M5NEK0_9FIRM</name>
<dbReference type="OrthoDB" id="9784101at2"/>
<dbReference type="InterPro" id="IPR029063">
    <property type="entry name" value="SAM-dependent_MTases_sf"/>
</dbReference>
<dbReference type="GO" id="GO:0008757">
    <property type="term" value="F:S-adenosylmethionine-dependent methyltransferase activity"/>
    <property type="evidence" value="ECO:0007669"/>
    <property type="project" value="InterPro"/>
</dbReference>
<dbReference type="RefSeq" id="WP_073091516.1">
    <property type="nucleotide sequence ID" value="NZ_FQWY01000016.1"/>
</dbReference>
<dbReference type="Gene3D" id="3.40.50.150">
    <property type="entry name" value="Vaccinia Virus protein VP39"/>
    <property type="match status" value="1"/>
</dbReference>
<gene>
    <name evidence="2" type="ORF">SAMN02745221_01187</name>
</gene>
<proteinExistence type="predicted"/>
<dbReference type="InterPro" id="IPR050508">
    <property type="entry name" value="Methyltransf_Superfamily"/>
</dbReference>
<reference evidence="3" key="1">
    <citation type="submission" date="2016-11" db="EMBL/GenBank/DDBJ databases">
        <authorList>
            <person name="Varghese N."/>
            <person name="Submissions S."/>
        </authorList>
    </citation>
    <scope>NUCLEOTIDE SEQUENCE [LARGE SCALE GENOMIC DNA]</scope>
    <source>
        <strain evidence="3">DSM 11003</strain>
    </source>
</reference>
<keyword evidence="2" id="KW-0808">Transferase</keyword>
<dbReference type="CDD" id="cd02440">
    <property type="entry name" value="AdoMet_MTases"/>
    <property type="match status" value="1"/>
</dbReference>
<dbReference type="AlphaFoldDB" id="A0A1M5NEK0"/>
<dbReference type="Proteomes" id="UP000242329">
    <property type="component" value="Unassembled WGS sequence"/>
</dbReference>
<dbReference type="SUPFAM" id="SSF53335">
    <property type="entry name" value="S-adenosyl-L-methionine-dependent methyltransferases"/>
    <property type="match status" value="1"/>
</dbReference>
<dbReference type="PANTHER" id="PTHR42912">
    <property type="entry name" value="METHYLTRANSFERASE"/>
    <property type="match status" value="1"/>
</dbReference>
<dbReference type="STRING" id="1123382.SAMN02745221_01187"/>
<feature type="domain" description="Methyltransferase type 11" evidence="1">
    <location>
        <begin position="41"/>
        <end position="139"/>
    </location>
</feature>
<accession>A0A1M5NEK0</accession>